<dbReference type="GO" id="GO:0000209">
    <property type="term" value="P:protein polyubiquitination"/>
    <property type="evidence" value="ECO:0007669"/>
    <property type="project" value="TreeGrafter"/>
</dbReference>
<dbReference type="SMART" id="SM00504">
    <property type="entry name" value="Ubox"/>
    <property type="match status" value="1"/>
</dbReference>
<keyword evidence="3" id="KW-0808">Transferase</keyword>
<dbReference type="SMART" id="SM00028">
    <property type="entry name" value="TPR"/>
    <property type="match status" value="2"/>
</dbReference>
<dbReference type="GO" id="GO:0071218">
    <property type="term" value="P:cellular response to misfolded protein"/>
    <property type="evidence" value="ECO:0007669"/>
    <property type="project" value="TreeGrafter"/>
</dbReference>
<dbReference type="GO" id="GO:0043161">
    <property type="term" value="P:proteasome-mediated ubiquitin-dependent protein catabolic process"/>
    <property type="evidence" value="ECO:0007669"/>
    <property type="project" value="TreeGrafter"/>
</dbReference>
<reference evidence="7" key="1">
    <citation type="submission" date="2023-07" db="EMBL/GenBank/DDBJ databases">
        <authorList>
            <consortium name="AG Swart"/>
            <person name="Singh M."/>
            <person name="Singh A."/>
            <person name="Seah K."/>
            <person name="Emmerich C."/>
        </authorList>
    </citation>
    <scope>NUCLEOTIDE SEQUENCE</scope>
    <source>
        <strain evidence="7">DP1</strain>
    </source>
</reference>
<dbReference type="AlphaFoldDB" id="A0AAD1UE19"/>
<dbReference type="Gene3D" id="1.25.40.10">
    <property type="entry name" value="Tetratricopeptide repeat domain"/>
    <property type="match status" value="1"/>
</dbReference>
<dbReference type="EMBL" id="CAMPGE010007367">
    <property type="protein sequence ID" value="CAI2366286.1"/>
    <property type="molecule type" value="Genomic_DNA"/>
</dbReference>
<dbReference type="InterPro" id="IPR019734">
    <property type="entry name" value="TPR_rpt"/>
</dbReference>
<evidence type="ECO:0000313" key="7">
    <source>
        <dbReference type="EMBL" id="CAI2366286.1"/>
    </source>
</evidence>
<dbReference type="Gene3D" id="3.30.40.10">
    <property type="entry name" value="Zinc/RING finger domain, C3HC4 (zinc finger)"/>
    <property type="match status" value="1"/>
</dbReference>
<keyword evidence="5" id="KW-0833">Ubl conjugation pathway</keyword>
<evidence type="ECO:0000256" key="5">
    <source>
        <dbReference type="ARBA" id="ARBA00022786"/>
    </source>
</evidence>
<dbReference type="Pfam" id="PF04564">
    <property type="entry name" value="U-box"/>
    <property type="match status" value="1"/>
</dbReference>
<evidence type="ECO:0000259" key="6">
    <source>
        <dbReference type="PROSITE" id="PS51698"/>
    </source>
</evidence>
<evidence type="ECO:0000256" key="3">
    <source>
        <dbReference type="ARBA" id="ARBA00022679"/>
    </source>
</evidence>
<evidence type="ECO:0000256" key="4">
    <source>
        <dbReference type="ARBA" id="ARBA00022737"/>
    </source>
</evidence>
<organism evidence="7 8">
    <name type="scientific">Euplotes crassus</name>
    <dbReference type="NCBI Taxonomy" id="5936"/>
    <lineage>
        <taxon>Eukaryota</taxon>
        <taxon>Sar</taxon>
        <taxon>Alveolata</taxon>
        <taxon>Ciliophora</taxon>
        <taxon>Intramacronucleata</taxon>
        <taxon>Spirotrichea</taxon>
        <taxon>Hypotrichia</taxon>
        <taxon>Euplotida</taxon>
        <taxon>Euplotidae</taxon>
        <taxon>Moneuplotes</taxon>
    </lineage>
</organism>
<gene>
    <name evidence="7" type="ORF">ECRASSUSDP1_LOCUS7558</name>
</gene>
<keyword evidence="8" id="KW-1185">Reference proteome</keyword>
<accession>A0AAD1UE19</accession>
<comment type="catalytic activity">
    <reaction evidence="1">
        <text>S-ubiquitinyl-[E2 ubiquitin-conjugating enzyme]-L-cysteine + [acceptor protein]-L-lysine = [E2 ubiquitin-conjugating enzyme]-L-cysteine + N(6)-ubiquitinyl-[acceptor protein]-L-lysine.</text>
        <dbReference type="EC" id="2.3.2.27"/>
    </reaction>
</comment>
<dbReference type="SUPFAM" id="SSF57850">
    <property type="entry name" value="RING/U-box"/>
    <property type="match status" value="1"/>
</dbReference>
<evidence type="ECO:0000256" key="1">
    <source>
        <dbReference type="ARBA" id="ARBA00000900"/>
    </source>
</evidence>
<dbReference type="GO" id="GO:0061630">
    <property type="term" value="F:ubiquitin protein ligase activity"/>
    <property type="evidence" value="ECO:0007669"/>
    <property type="project" value="UniProtKB-EC"/>
</dbReference>
<dbReference type="GO" id="GO:0005737">
    <property type="term" value="C:cytoplasm"/>
    <property type="evidence" value="ECO:0007669"/>
    <property type="project" value="TreeGrafter"/>
</dbReference>
<proteinExistence type="predicted"/>
<dbReference type="EC" id="2.3.2.27" evidence="2"/>
<evidence type="ECO:0000256" key="2">
    <source>
        <dbReference type="ARBA" id="ARBA00012483"/>
    </source>
</evidence>
<name>A0AAD1UE19_EUPCR</name>
<dbReference type="SUPFAM" id="SSF48452">
    <property type="entry name" value="TPR-like"/>
    <property type="match status" value="1"/>
</dbReference>
<evidence type="ECO:0000313" key="8">
    <source>
        <dbReference type="Proteomes" id="UP001295684"/>
    </source>
</evidence>
<dbReference type="InterPro" id="IPR003613">
    <property type="entry name" value="Ubox_domain"/>
</dbReference>
<comment type="caution">
    <text evidence="7">The sequence shown here is derived from an EMBL/GenBank/DDBJ whole genome shotgun (WGS) entry which is preliminary data.</text>
</comment>
<dbReference type="InterPro" id="IPR013083">
    <property type="entry name" value="Znf_RING/FYVE/PHD"/>
</dbReference>
<dbReference type="PANTHER" id="PTHR46803:SF2">
    <property type="entry name" value="E3 UBIQUITIN-PROTEIN LIGASE CHIP"/>
    <property type="match status" value="1"/>
</dbReference>
<protein>
    <recommendedName>
        <fullName evidence="2">RING-type E3 ubiquitin transferase</fullName>
        <ecNumber evidence="2">2.3.2.27</ecNumber>
    </recommendedName>
</protein>
<feature type="domain" description="U-box" evidence="6">
    <location>
        <begin position="191"/>
        <end position="268"/>
    </location>
</feature>
<dbReference type="GO" id="GO:0045862">
    <property type="term" value="P:positive regulation of proteolysis"/>
    <property type="evidence" value="ECO:0007669"/>
    <property type="project" value="TreeGrafter"/>
</dbReference>
<sequence>METYNFTEMKALGDQCFKNKDYQGAVENYLEIIKNEDSPGANIYQNISLCYKKLGDWEKVEKYSNEALMLDDKYIKCLKLRGEAKIELHKFKEEDEAMKGIDEGIEDIKKAHRLTHGQDKTGFNRDIEHALRIAKKIKYYKEKEINKKLKNDLFSYLKSPIEEHTADSSESDRLKAELQDLLKDPSVEEQKIPEFLTCPISLEVMIDPKILSSGHTYEKEEIIKHIKKNGYRDPLTNELLQDVQFDNMPGNINLRQAIEDYLEKNPWAYKHHKDEDYSNISFDM</sequence>
<keyword evidence="4" id="KW-0677">Repeat</keyword>
<dbReference type="GO" id="GO:0006515">
    <property type="term" value="P:protein quality control for misfolded or incompletely synthesized proteins"/>
    <property type="evidence" value="ECO:0007669"/>
    <property type="project" value="TreeGrafter"/>
</dbReference>
<dbReference type="InterPro" id="IPR011990">
    <property type="entry name" value="TPR-like_helical_dom_sf"/>
</dbReference>
<dbReference type="Proteomes" id="UP001295684">
    <property type="component" value="Unassembled WGS sequence"/>
</dbReference>
<dbReference type="GO" id="GO:0051087">
    <property type="term" value="F:protein-folding chaperone binding"/>
    <property type="evidence" value="ECO:0007669"/>
    <property type="project" value="TreeGrafter"/>
</dbReference>
<dbReference type="PANTHER" id="PTHR46803">
    <property type="entry name" value="E3 UBIQUITIN-PROTEIN LIGASE CHIP"/>
    <property type="match status" value="1"/>
</dbReference>
<dbReference type="PROSITE" id="PS51698">
    <property type="entry name" value="U_BOX"/>
    <property type="match status" value="1"/>
</dbReference>